<evidence type="ECO:0000259" key="1">
    <source>
        <dbReference type="PROSITE" id="PS50879"/>
    </source>
</evidence>
<dbReference type="InterPro" id="IPR036397">
    <property type="entry name" value="RNaseH_sf"/>
</dbReference>
<proteinExistence type="predicted"/>
<accession>A0A9X4LYL3</accession>
<evidence type="ECO:0000313" key="2">
    <source>
        <dbReference type="EMBL" id="MDG3014760.1"/>
    </source>
</evidence>
<dbReference type="InterPro" id="IPR012337">
    <property type="entry name" value="RNaseH-like_sf"/>
</dbReference>
<dbReference type="GO" id="GO:0004523">
    <property type="term" value="F:RNA-DNA hybrid ribonuclease activity"/>
    <property type="evidence" value="ECO:0007669"/>
    <property type="project" value="InterPro"/>
</dbReference>
<evidence type="ECO:0000313" key="3">
    <source>
        <dbReference type="Proteomes" id="UP001152755"/>
    </source>
</evidence>
<dbReference type="Pfam" id="PF00075">
    <property type="entry name" value="RNase_H"/>
    <property type="match status" value="1"/>
</dbReference>
<dbReference type="PROSITE" id="PS50879">
    <property type="entry name" value="RNASE_H_1"/>
    <property type="match status" value="1"/>
</dbReference>
<protein>
    <recommendedName>
        <fullName evidence="1">RNase H type-1 domain-containing protein</fullName>
    </recommendedName>
</protein>
<comment type="caution">
    <text evidence="2">The sequence shown here is derived from an EMBL/GenBank/DDBJ whole genome shotgun (WGS) entry which is preliminary data.</text>
</comment>
<sequence>MQRIRHTLLGRKVRFSWVRGHSGHPLNECADRLAVAARRGHEAQIDAAVQRAVAASIVAELIDSRAA</sequence>
<dbReference type="SUPFAM" id="SSF53098">
    <property type="entry name" value="Ribonuclease H-like"/>
    <property type="match status" value="1"/>
</dbReference>
<dbReference type="EMBL" id="JANRHA010000005">
    <property type="protein sequence ID" value="MDG3014760.1"/>
    <property type="molecule type" value="Genomic_DNA"/>
</dbReference>
<dbReference type="Gene3D" id="3.30.420.10">
    <property type="entry name" value="Ribonuclease H-like superfamily/Ribonuclease H"/>
    <property type="match status" value="1"/>
</dbReference>
<feature type="domain" description="RNase H type-1" evidence="1">
    <location>
        <begin position="1"/>
        <end position="39"/>
    </location>
</feature>
<keyword evidence="3" id="KW-1185">Reference proteome</keyword>
<gene>
    <name evidence="2" type="ORF">NVS88_09345</name>
</gene>
<dbReference type="InterPro" id="IPR002156">
    <property type="entry name" value="RNaseH_domain"/>
</dbReference>
<dbReference type="Proteomes" id="UP001152755">
    <property type="component" value="Unassembled WGS sequence"/>
</dbReference>
<reference evidence="2" key="1">
    <citation type="submission" date="2022-08" db="EMBL/GenBank/DDBJ databases">
        <title>Genome analysis of Corynebacteriales strain.</title>
        <authorList>
            <person name="Lee S.D."/>
        </authorList>
    </citation>
    <scope>NUCLEOTIDE SEQUENCE</scope>
    <source>
        <strain evidence="2">D3-21</strain>
    </source>
</reference>
<dbReference type="AlphaFoldDB" id="A0A9X4LYL3"/>
<dbReference type="RefSeq" id="WP_277834930.1">
    <property type="nucleotide sequence ID" value="NZ_JAAIVF010000007.1"/>
</dbReference>
<organism evidence="2 3">
    <name type="scientific">Speluncibacter jeojiensis</name>
    <dbReference type="NCBI Taxonomy" id="2710754"/>
    <lineage>
        <taxon>Bacteria</taxon>
        <taxon>Bacillati</taxon>
        <taxon>Actinomycetota</taxon>
        <taxon>Actinomycetes</taxon>
        <taxon>Mycobacteriales</taxon>
        <taxon>Speluncibacteraceae</taxon>
        <taxon>Speluncibacter</taxon>
    </lineage>
</organism>
<dbReference type="GO" id="GO:0003676">
    <property type="term" value="F:nucleic acid binding"/>
    <property type="evidence" value="ECO:0007669"/>
    <property type="project" value="InterPro"/>
</dbReference>
<name>A0A9X4LYL3_9ACTN</name>